<organism evidence="1 2">
    <name type="scientific">Bauhinia variegata</name>
    <name type="common">Purple orchid tree</name>
    <name type="synonym">Phanera variegata</name>
    <dbReference type="NCBI Taxonomy" id="167791"/>
    <lineage>
        <taxon>Eukaryota</taxon>
        <taxon>Viridiplantae</taxon>
        <taxon>Streptophyta</taxon>
        <taxon>Embryophyta</taxon>
        <taxon>Tracheophyta</taxon>
        <taxon>Spermatophyta</taxon>
        <taxon>Magnoliopsida</taxon>
        <taxon>eudicotyledons</taxon>
        <taxon>Gunneridae</taxon>
        <taxon>Pentapetalae</taxon>
        <taxon>rosids</taxon>
        <taxon>fabids</taxon>
        <taxon>Fabales</taxon>
        <taxon>Fabaceae</taxon>
        <taxon>Cercidoideae</taxon>
        <taxon>Cercideae</taxon>
        <taxon>Bauhiniinae</taxon>
        <taxon>Bauhinia</taxon>
    </lineage>
</organism>
<dbReference type="Proteomes" id="UP000828941">
    <property type="component" value="Chromosome 1"/>
</dbReference>
<accession>A0ACB9Q695</accession>
<reference evidence="1 2" key="1">
    <citation type="journal article" date="2022" name="DNA Res.">
        <title>Chromosomal-level genome assembly of the orchid tree Bauhinia variegata (Leguminosae; Cercidoideae) supports the allotetraploid origin hypothesis of Bauhinia.</title>
        <authorList>
            <person name="Zhong Y."/>
            <person name="Chen Y."/>
            <person name="Zheng D."/>
            <person name="Pang J."/>
            <person name="Liu Y."/>
            <person name="Luo S."/>
            <person name="Meng S."/>
            <person name="Qian L."/>
            <person name="Wei D."/>
            <person name="Dai S."/>
            <person name="Zhou R."/>
        </authorList>
    </citation>
    <scope>NUCLEOTIDE SEQUENCE [LARGE SCALE GENOMIC DNA]</scope>
    <source>
        <strain evidence="1">BV-YZ2020</strain>
    </source>
</reference>
<comment type="caution">
    <text evidence="1">The sequence shown here is derived from an EMBL/GenBank/DDBJ whole genome shotgun (WGS) entry which is preliminary data.</text>
</comment>
<proteinExistence type="predicted"/>
<evidence type="ECO:0000313" key="1">
    <source>
        <dbReference type="EMBL" id="KAI4356238.1"/>
    </source>
</evidence>
<protein>
    <submittedName>
        <fullName evidence="1">Uncharacterized protein</fullName>
    </submittedName>
</protein>
<sequence>MDSFCYGILEQFNKASTDNWNFVLSYPYEINSWAAIGFSSDGKMVGANALAVWVVRPGVGGTQPYYLGGTSANDVDPNGSKLTFYNRSFKSIGTSRVYLSFALQVNEPEPYLLFAIGPKGSFPSQDLTLSIHQNKFSLKMDYNQGKHFVSMSF</sequence>
<name>A0ACB9Q695_BAUVA</name>
<keyword evidence="2" id="KW-1185">Reference proteome</keyword>
<gene>
    <name evidence="1" type="ORF">L6164_000275</name>
</gene>
<dbReference type="EMBL" id="CM039426">
    <property type="protein sequence ID" value="KAI4356238.1"/>
    <property type="molecule type" value="Genomic_DNA"/>
</dbReference>
<evidence type="ECO:0000313" key="2">
    <source>
        <dbReference type="Proteomes" id="UP000828941"/>
    </source>
</evidence>